<dbReference type="Gene3D" id="3.40.1090.10">
    <property type="entry name" value="Cytosolic phospholipase A2 catalytic domain"/>
    <property type="match status" value="2"/>
</dbReference>
<dbReference type="Pfam" id="PF01734">
    <property type="entry name" value="Patatin"/>
    <property type="match status" value="1"/>
</dbReference>
<keyword evidence="2 4" id="KW-0442">Lipid degradation</keyword>
<feature type="domain" description="PNPLA" evidence="5">
    <location>
        <begin position="15"/>
        <end position="214"/>
    </location>
</feature>
<protein>
    <submittedName>
        <fullName evidence="6">NTE family protein</fullName>
    </submittedName>
</protein>
<evidence type="ECO:0000313" key="6">
    <source>
        <dbReference type="EMBL" id="SDW97633.1"/>
    </source>
</evidence>
<dbReference type="EMBL" id="FNOM01000004">
    <property type="protein sequence ID" value="SDW97633.1"/>
    <property type="molecule type" value="Genomic_DNA"/>
</dbReference>
<dbReference type="GO" id="GO:0016787">
    <property type="term" value="F:hydrolase activity"/>
    <property type="evidence" value="ECO:0007669"/>
    <property type="project" value="UniProtKB-UniRule"/>
</dbReference>
<dbReference type="PANTHER" id="PTHR14226">
    <property type="entry name" value="NEUROPATHY TARGET ESTERASE/SWISS CHEESE D.MELANOGASTER"/>
    <property type="match status" value="1"/>
</dbReference>
<name>A0A1H2XXI5_9RHOB</name>
<evidence type="ECO:0000259" key="5">
    <source>
        <dbReference type="PROSITE" id="PS51635"/>
    </source>
</evidence>
<keyword evidence="1 4" id="KW-0378">Hydrolase</keyword>
<dbReference type="InterPro" id="IPR016035">
    <property type="entry name" value="Acyl_Trfase/lysoPLipase"/>
</dbReference>
<evidence type="ECO:0000256" key="1">
    <source>
        <dbReference type="ARBA" id="ARBA00022801"/>
    </source>
</evidence>
<dbReference type="PANTHER" id="PTHR14226:SF78">
    <property type="entry name" value="SLR0060 PROTEIN"/>
    <property type="match status" value="1"/>
</dbReference>
<feature type="short sequence motif" description="GXGXXG" evidence="4">
    <location>
        <begin position="19"/>
        <end position="24"/>
    </location>
</feature>
<feature type="short sequence motif" description="DGA/G" evidence="4">
    <location>
        <begin position="201"/>
        <end position="203"/>
    </location>
</feature>
<accession>A0A1H2XXI5</accession>
<dbReference type="InterPro" id="IPR050301">
    <property type="entry name" value="NTE"/>
</dbReference>
<dbReference type="RefSeq" id="WP_092888046.1">
    <property type="nucleotide sequence ID" value="NZ_CP061498.1"/>
</dbReference>
<dbReference type="AlphaFoldDB" id="A0A1H2XXI5"/>
<dbReference type="GO" id="GO:0016042">
    <property type="term" value="P:lipid catabolic process"/>
    <property type="evidence" value="ECO:0007669"/>
    <property type="project" value="UniProtKB-UniRule"/>
</dbReference>
<keyword evidence="3 4" id="KW-0443">Lipid metabolism</keyword>
<proteinExistence type="predicted"/>
<dbReference type="STRING" id="564137.SAMN04488238_104345"/>
<feature type="active site" description="Nucleophile" evidence="4">
    <location>
        <position position="49"/>
    </location>
</feature>
<feature type="short sequence motif" description="GXSXG" evidence="4">
    <location>
        <begin position="47"/>
        <end position="51"/>
    </location>
</feature>
<dbReference type="PROSITE" id="PS51635">
    <property type="entry name" value="PNPLA"/>
    <property type="match status" value="1"/>
</dbReference>
<keyword evidence="7" id="KW-1185">Reference proteome</keyword>
<dbReference type="OrthoDB" id="9807112at2"/>
<feature type="active site" description="Proton acceptor" evidence="4">
    <location>
        <position position="201"/>
    </location>
</feature>
<dbReference type="Proteomes" id="UP000198539">
    <property type="component" value="Unassembled WGS sequence"/>
</dbReference>
<reference evidence="6 7" key="1">
    <citation type="submission" date="2016-10" db="EMBL/GenBank/DDBJ databases">
        <authorList>
            <person name="de Groot N.N."/>
        </authorList>
    </citation>
    <scope>NUCLEOTIDE SEQUENCE [LARGE SCALE GENOMIC DNA]</scope>
    <source>
        <strain evidence="6 7">CGMCC 1.8894</strain>
    </source>
</reference>
<evidence type="ECO:0000256" key="2">
    <source>
        <dbReference type="ARBA" id="ARBA00022963"/>
    </source>
</evidence>
<gene>
    <name evidence="6" type="ORF">SAMN04488238_104345</name>
</gene>
<evidence type="ECO:0000256" key="3">
    <source>
        <dbReference type="ARBA" id="ARBA00023098"/>
    </source>
</evidence>
<evidence type="ECO:0000256" key="4">
    <source>
        <dbReference type="PROSITE-ProRule" id="PRU01161"/>
    </source>
</evidence>
<dbReference type="SUPFAM" id="SSF52151">
    <property type="entry name" value="FabD/lysophospholipase-like"/>
    <property type="match status" value="1"/>
</dbReference>
<evidence type="ECO:0000313" key="7">
    <source>
        <dbReference type="Proteomes" id="UP000198539"/>
    </source>
</evidence>
<sequence length="358" mass="39515">MEKPNTSQAPKPVTLALQGGGSHGALTWGVLDRILEDPRISIAEISGTSAGAMNAIVLADGYESGGREGARRALHDFWKAISDMARFSPIQRTPLDRLVGNYNLDASPGYLFFEGMSRMFSPYDLNPAEINPLRDLLERQVNFDRVNRCRDIKVHVTATNVRSGQARIFSRGGVTLDAIMASACLPQIYPAVEIDGQHYWDGGFSGNPALLPLIETTSTADVIIVQINPVIRRDLPMTAREIINRTNEISFNTALIKELRAIHLMQRLIAAEGLDVGPAGHTYLHLIHADEELQDLAASSKMNAEWSYLELLFGHGRRWADQWLETHFDAIGERGTLDLDGLFRDPATPTAPDPHDKA</sequence>
<dbReference type="InterPro" id="IPR002641">
    <property type="entry name" value="PNPLA_dom"/>
</dbReference>
<organism evidence="6 7">
    <name type="scientific">Roseicitreum antarcticum</name>
    <dbReference type="NCBI Taxonomy" id="564137"/>
    <lineage>
        <taxon>Bacteria</taxon>
        <taxon>Pseudomonadati</taxon>
        <taxon>Pseudomonadota</taxon>
        <taxon>Alphaproteobacteria</taxon>
        <taxon>Rhodobacterales</taxon>
        <taxon>Paracoccaceae</taxon>
        <taxon>Roseicitreum</taxon>
    </lineage>
</organism>